<dbReference type="InterPro" id="IPR006158">
    <property type="entry name" value="Cobalamin-bd"/>
</dbReference>
<feature type="non-terminal residue" evidence="6">
    <location>
        <position position="265"/>
    </location>
</feature>
<dbReference type="GO" id="GO:0005525">
    <property type="term" value="F:GTP binding"/>
    <property type="evidence" value="ECO:0007669"/>
    <property type="project" value="UniProtKB-KW"/>
</dbReference>
<feature type="domain" description="B12-binding" evidence="5">
    <location>
        <begin position="1"/>
        <end position="105"/>
    </location>
</feature>
<dbReference type="AlphaFoldDB" id="A0A382Y9R7"/>
<dbReference type="InterPro" id="IPR036724">
    <property type="entry name" value="Cobalamin-bd_sf"/>
</dbReference>
<keyword evidence="2" id="KW-0378">Hydrolase</keyword>
<dbReference type="GO" id="GO:0031419">
    <property type="term" value="F:cobalamin binding"/>
    <property type="evidence" value="ECO:0007669"/>
    <property type="project" value="InterPro"/>
</dbReference>
<dbReference type="GO" id="GO:0046872">
    <property type="term" value="F:metal ion binding"/>
    <property type="evidence" value="ECO:0007669"/>
    <property type="project" value="InterPro"/>
</dbReference>
<dbReference type="PROSITE" id="PS51332">
    <property type="entry name" value="B12_BINDING"/>
    <property type="match status" value="1"/>
</dbReference>
<dbReference type="Gene3D" id="3.40.50.300">
    <property type="entry name" value="P-loop containing nucleotide triphosphate hydrolases"/>
    <property type="match status" value="1"/>
</dbReference>
<dbReference type="InterPro" id="IPR027417">
    <property type="entry name" value="P-loop_NTPase"/>
</dbReference>
<dbReference type="GO" id="GO:0016787">
    <property type="term" value="F:hydrolase activity"/>
    <property type="evidence" value="ECO:0007669"/>
    <property type="project" value="UniProtKB-KW"/>
</dbReference>
<evidence type="ECO:0000256" key="1">
    <source>
        <dbReference type="ARBA" id="ARBA00022741"/>
    </source>
</evidence>
<dbReference type="SUPFAM" id="SSF52242">
    <property type="entry name" value="Cobalamin (vitamin B12)-binding domain"/>
    <property type="match status" value="1"/>
</dbReference>
<proteinExistence type="predicted"/>
<dbReference type="PANTHER" id="PTHR43087:SF1">
    <property type="entry name" value="LAO_AO TRANSPORT SYSTEM ATPASE"/>
    <property type="match status" value="1"/>
</dbReference>
<dbReference type="Pfam" id="PF03308">
    <property type="entry name" value="MeaB"/>
    <property type="match status" value="1"/>
</dbReference>
<dbReference type="Gene3D" id="3.40.50.280">
    <property type="entry name" value="Cobalamin-binding domain"/>
    <property type="match status" value="1"/>
</dbReference>
<organism evidence="6">
    <name type="scientific">marine metagenome</name>
    <dbReference type="NCBI Taxonomy" id="408172"/>
    <lineage>
        <taxon>unclassified sequences</taxon>
        <taxon>metagenomes</taxon>
        <taxon>ecological metagenomes</taxon>
    </lineage>
</organism>
<name>A0A382Y9R7_9ZZZZ</name>
<evidence type="ECO:0000256" key="4">
    <source>
        <dbReference type="ARBA" id="ARBA00023186"/>
    </source>
</evidence>
<evidence type="ECO:0000313" key="6">
    <source>
        <dbReference type="EMBL" id="SVD79860.1"/>
    </source>
</evidence>
<sequence length="265" mass="27840">LGHDRGADEVARAAIQEDAHAVAITSYQGGAVEMFTHTKEILDEAGFGHVFLFGGGGGTILPHEIEHLNEGGVARIYSPDDGREMGLVGMVQDAMKSALRIDLLDETRFDSLSGPVTADDHGAVSRLLTLAENGNEDGFSAALERVRSCAREDACPIVGLTGTGGAGKSSLTDEIMLRIQRDNPGKKIALLATDPTRKRTGGALLGDRIRMNSLSDGNLFMRSFASRDSGREIADCVGRAIEACQAVGFDLVLVGTSGIGQGDDA</sequence>
<keyword evidence="1" id="KW-0547">Nucleotide-binding</keyword>
<keyword evidence="4" id="KW-0143">Chaperone</keyword>
<evidence type="ECO:0000256" key="2">
    <source>
        <dbReference type="ARBA" id="ARBA00022801"/>
    </source>
</evidence>
<feature type="non-terminal residue" evidence="6">
    <location>
        <position position="1"/>
    </location>
</feature>
<dbReference type="InterPro" id="IPR052040">
    <property type="entry name" value="GTPase/Isobutyryl-CoA_mutase"/>
</dbReference>
<evidence type="ECO:0000259" key="5">
    <source>
        <dbReference type="PROSITE" id="PS51332"/>
    </source>
</evidence>
<dbReference type="EMBL" id="UINC01173970">
    <property type="protein sequence ID" value="SVD79860.1"/>
    <property type="molecule type" value="Genomic_DNA"/>
</dbReference>
<dbReference type="PANTHER" id="PTHR43087">
    <property type="entry name" value="LYSINE/ARGININE/ORNITHINE TRANSPORT SYSTEM KINASE"/>
    <property type="match status" value="1"/>
</dbReference>
<keyword evidence="3" id="KW-0342">GTP-binding</keyword>
<reference evidence="6" key="1">
    <citation type="submission" date="2018-05" db="EMBL/GenBank/DDBJ databases">
        <authorList>
            <person name="Lanie J.A."/>
            <person name="Ng W.-L."/>
            <person name="Kazmierczak K.M."/>
            <person name="Andrzejewski T.M."/>
            <person name="Davidsen T.M."/>
            <person name="Wayne K.J."/>
            <person name="Tettelin H."/>
            <person name="Glass J.I."/>
            <person name="Rusch D."/>
            <person name="Podicherti R."/>
            <person name="Tsui H.-C.T."/>
            <person name="Winkler M.E."/>
        </authorList>
    </citation>
    <scope>NUCLEOTIDE SEQUENCE</scope>
</reference>
<accession>A0A382Y9R7</accession>
<gene>
    <name evidence="6" type="ORF">METZ01_LOCUS432714</name>
</gene>
<protein>
    <recommendedName>
        <fullName evidence="5">B12-binding domain-containing protein</fullName>
    </recommendedName>
</protein>
<evidence type="ECO:0000256" key="3">
    <source>
        <dbReference type="ARBA" id="ARBA00023134"/>
    </source>
</evidence>
<dbReference type="SUPFAM" id="SSF52540">
    <property type="entry name" value="P-loop containing nucleoside triphosphate hydrolases"/>
    <property type="match status" value="1"/>
</dbReference>